<keyword evidence="1 8" id="KW-0723">Serine/threonine-protein kinase</keyword>
<dbReference type="PANTHER" id="PTHR47448:SF1">
    <property type="entry name" value="SERINE_THREONINE-PROTEIN KINASE STE7 HOMOLOG"/>
    <property type="match status" value="1"/>
</dbReference>
<dbReference type="OMA" id="MIAKCLM"/>
<proteinExistence type="inferred from homology"/>
<keyword evidence="12" id="KW-1185">Reference proteome</keyword>
<feature type="compositionally biased region" description="Polar residues" evidence="9">
    <location>
        <begin position="428"/>
        <end position="443"/>
    </location>
</feature>
<evidence type="ECO:0000313" key="12">
    <source>
        <dbReference type="Proteomes" id="UP000011761"/>
    </source>
</evidence>
<evidence type="ECO:0000256" key="1">
    <source>
        <dbReference type="ARBA" id="ARBA00022527"/>
    </source>
</evidence>
<keyword evidence="3 7" id="KW-0547">Nucleotide-binding</keyword>
<dbReference type="RefSeq" id="XP_007680786.1">
    <property type="nucleotide sequence ID" value="XM_007682596.1"/>
</dbReference>
<dbReference type="InterPro" id="IPR011009">
    <property type="entry name" value="Kinase-like_dom_sf"/>
</dbReference>
<keyword evidence="5 7" id="KW-0067">ATP-binding</keyword>
<dbReference type="GO" id="GO:0005524">
    <property type="term" value="F:ATP binding"/>
    <property type="evidence" value="ECO:0007669"/>
    <property type="project" value="UniProtKB-UniRule"/>
</dbReference>
<dbReference type="Proteomes" id="UP000011761">
    <property type="component" value="Unassembled WGS sequence"/>
</dbReference>
<dbReference type="STRING" id="717646.M2N1E9"/>
<dbReference type="KEGG" id="bcom:BAUCODRAFT_290360"/>
<dbReference type="InterPro" id="IPR017441">
    <property type="entry name" value="Protein_kinase_ATP_BS"/>
</dbReference>
<keyword evidence="2" id="KW-0808">Transferase</keyword>
<dbReference type="PROSITE" id="PS00107">
    <property type="entry name" value="PROTEIN_KINASE_ATP"/>
    <property type="match status" value="1"/>
</dbReference>
<dbReference type="InterPro" id="IPR008271">
    <property type="entry name" value="Ser/Thr_kinase_AS"/>
</dbReference>
<dbReference type="FunFam" id="3.30.200.20:FF:000261">
    <property type="entry name" value="MAP kinase kinase Ste7"/>
    <property type="match status" value="1"/>
</dbReference>
<dbReference type="Gene3D" id="1.10.510.10">
    <property type="entry name" value="Transferase(Phosphotransferase) domain 1"/>
    <property type="match status" value="1"/>
</dbReference>
<evidence type="ECO:0000256" key="5">
    <source>
        <dbReference type="ARBA" id="ARBA00022840"/>
    </source>
</evidence>
<organism evidence="11 12">
    <name type="scientific">Baudoinia panamericana (strain UAMH 10762)</name>
    <name type="common">Angels' share fungus</name>
    <name type="synonym">Baudoinia compniacensis (strain UAMH 10762)</name>
    <dbReference type="NCBI Taxonomy" id="717646"/>
    <lineage>
        <taxon>Eukaryota</taxon>
        <taxon>Fungi</taxon>
        <taxon>Dikarya</taxon>
        <taxon>Ascomycota</taxon>
        <taxon>Pezizomycotina</taxon>
        <taxon>Dothideomycetes</taxon>
        <taxon>Dothideomycetidae</taxon>
        <taxon>Mycosphaerellales</taxon>
        <taxon>Teratosphaeriaceae</taxon>
        <taxon>Baudoinia</taxon>
    </lineage>
</organism>
<dbReference type="PROSITE" id="PS50011">
    <property type="entry name" value="PROTEIN_KINASE_DOM"/>
    <property type="match status" value="1"/>
</dbReference>
<dbReference type="Gene3D" id="3.30.200.20">
    <property type="entry name" value="Phosphorylase Kinase, domain 1"/>
    <property type="match status" value="1"/>
</dbReference>
<evidence type="ECO:0000256" key="4">
    <source>
        <dbReference type="ARBA" id="ARBA00022777"/>
    </source>
</evidence>
<sequence>MAEDPFKAKTMKRKNVKGLALSAPQPKAAPQPSESDAQLPGSIANVNSRKDDTLEIGVEFRPEWRTEDLEVIKELGSGNGGTVSKVRHKAWNIIMAKKIIHVEAKKEVRKRIVRELQIMHDCNSPYIVSFYGAYMNESGDVTMCMDSLDSISKRFGPVRVDVLGKIAEAVLGGLKYLYLAHRIMHRDIKPSNILVNSKGQIKLCDFGVSSELENSVANTFVGTGTYMAPERIQGSPYTVKSDVWSVGLTLMELAVGKFPFQVESEDDDDAAGPQGILDLLQQIVLEPSPKLPQSDAFPQILEDMIDKCLLKNPDLRPTPQELYDKDAFLQAAKRTPVDLEAWAVSMMEKSNRRSHLAPPLSPSTQALLRGESETPRTATTMTPRTATTISTPGFSSSTLPTPTSGDIPIGTPRENGSAYGNRPAYPARTSSAQTAPGYGQQQPMHLPIRQAPASRPGTGRSEDRSEAGYRRAAKPGFVQ</sequence>
<keyword evidence="4" id="KW-0418">Kinase</keyword>
<dbReference type="InterPro" id="IPR000719">
    <property type="entry name" value="Prot_kinase_dom"/>
</dbReference>
<feature type="compositionally biased region" description="Low complexity" evidence="9">
    <location>
        <begin position="375"/>
        <end position="388"/>
    </location>
</feature>
<feature type="compositionally biased region" description="Basic and acidic residues" evidence="9">
    <location>
        <begin position="460"/>
        <end position="469"/>
    </location>
</feature>
<feature type="region of interest" description="Disordered" evidence="9">
    <location>
        <begin position="349"/>
        <end position="479"/>
    </location>
</feature>
<dbReference type="InterPro" id="IPR049613">
    <property type="entry name" value="Byr1-like_cat"/>
</dbReference>
<dbReference type="GO" id="GO:0000165">
    <property type="term" value="P:MAPK cascade"/>
    <property type="evidence" value="ECO:0007669"/>
    <property type="project" value="UniProtKB-ARBA"/>
</dbReference>
<evidence type="ECO:0000313" key="11">
    <source>
        <dbReference type="EMBL" id="EMC92460.1"/>
    </source>
</evidence>
<evidence type="ECO:0000256" key="7">
    <source>
        <dbReference type="PROSITE-ProRule" id="PRU10141"/>
    </source>
</evidence>
<dbReference type="FunFam" id="1.10.510.10:FF:000253">
    <property type="entry name" value="MAP kinase kinase Ste7"/>
    <property type="match status" value="1"/>
</dbReference>
<evidence type="ECO:0000256" key="8">
    <source>
        <dbReference type="RuleBase" id="RU000304"/>
    </source>
</evidence>
<feature type="compositionally biased region" description="Low complexity" evidence="9">
    <location>
        <begin position="19"/>
        <end position="33"/>
    </location>
</feature>
<dbReference type="OrthoDB" id="10252354at2759"/>
<reference evidence="11 12" key="1">
    <citation type="journal article" date="2012" name="PLoS Pathog.">
        <title>Diverse lifestyles and strategies of plant pathogenesis encoded in the genomes of eighteen Dothideomycetes fungi.</title>
        <authorList>
            <person name="Ohm R.A."/>
            <person name="Feau N."/>
            <person name="Henrissat B."/>
            <person name="Schoch C.L."/>
            <person name="Horwitz B.A."/>
            <person name="Barry K.W."/>
            <person name="Condon B.J."/>
            <person name="Copeland A.C."/>
            <person name="Dhillon B."/>
            <person name="Glaser F."/>
            <person name="Hesse C.N."/>
            <person name="Kosti I."/>
            <person name="LaButti K."/>
            <person name="Lindquist E.A."/>
            <person name="Lucas S."/>
            <person name="Salamov A.A."/>
            <person name="Bradshaw R.E."/>
            <person name="Ciuffetti L."/>
            <person name="Hamelin R.C."/>
            <person name="Kema G.H.J."/>
            <person name="Lawrence C."/>
            <person name="Scott J.A."/>
            <person name="Spatafora J.W."/>
            <person name="Turgeon B.G."/>
            <person name="de Wit P.J.G.M."/>
            <person name="Zhong S."/>
            <person name="Goodwin S.B."/>
            <person name="Grigoriev I.V."/>
        </authorList>
    </citation>
    <scope>NUCLEOTIDE SEQUENCE [LARGE SCALE GENOMIC DNA]</scope>
    <source>
        <strain evidence="11 12">UAMH 10762</strain>
    </source>
</reference>
<dbReference type="HOGENOM" id="CLU_000288_63_23_1"/>
<dbReference type="AlphaFoldDB" id="M2N1E9"/>
<evidence type="ECO:0000256" key="2">
    <source>
        <dbReference type="ARBA" id="ARBA00022679"/>
    </source>
</evidence>
<dbReference type="Pfam" id="PF00069">
    <property type="entry name" value="Pkinase"/>
    <property type="match status" value="1"/>
</dbReference>
<dbReference type="InterPro" id="IPR050915">
    <property type="entry name" value="MAP_kinase_kinase"/>
</dbReference>
<evidence type="ECO:0000256" key="6">
    <source>
        <dbReference type="ARBA" id="ARBA00038035"/>
    </source>
</evidence>
<gene>
    <name evidence="11" type="ORF">BAUCODRAFT_290360</name>
</gene>
<dbReference type="GO" id="GO:0004712">
    <property type="term" value="F:protein serine/threonine/tyrosine kinase activity"/>
    <property type="evidence" value="ECO:0007669"/>
    <property type="project" value="UniProtKB-ARBA"/>
</dbReference>
<dbReference type="PROSITE" id="PS00108">
    <property type="entry name" value="PROTEIN_KINASE_ST"/>
    <property type="match status" value="1"/>
</dbReference>
<dbReference type="SMART" id="SM00220">
    <property type="entry name" value="S_TKc"/>
    <property type="match status" value="1"/>
</dbReference>
<dbReference type="EMBL" id="KB445562">
    <property type="protein sequence ID" value="EMC92460.1"/>
    <property type="molecule type" value="Genomic_DNA"/>
</dbReference>
<dbReference type="eggNOG" id="KOG0581">
    <property type="taxonomic scope" value="Eukaryota"/>
</dbReference>
<dbReference type="PANTHER" id="PTHR47448">
    <property type="entry name" value="DUAL SPECIFICITY MITOGEN-ACTIVATED PROTEIN KINASE KINASE DSOR1-LIKE PROTEIN"/>
    <property type="match status" value="1"/>
</dbReference>
<dbReference type="GeneID" id="19110842"/>
<feature type="region of interest" description="Disordered" evidence="9">
    <location>
        <begin position="1"/>
        <end position="46"/>
    </location>
</feature>
<dbReference type="SUPFAM" id="SSF56112">
    <property type="entry name" value="Protein kinase-like (PK-like)"/>
    <property type="match status" value="1"/>
</dbReference>
<protein>
    <recommendedName>
        <fullName evidence="10">Protein kinase domain-containing protein</fullName>
    </recommendedName>
</protein>
<accession>M2N1E9</accession>
<evidence type="ECO:0000256" key="3">
    <source>
        <dbReference type="ARBA" id="ARBA00022741"/>
    </source>
</evidence>
<evidence type="ECO:0000259" key="10">
    <source>
        <dbReference type="PROSITE" id="PS50011"/>
    </source>
</evidence>
<evidence type="ECO:0000256" key="9">
    <source>
        <dbReference type="SAM" id="MobiDB-lite"/>
    </source>
</evidence>
<comment type="similarity">
    <text evidence="6">Belongs to the protein kinase superfamily. STE Ser/Thr protein kinase family. MAP kinase kinase subfamily.</text>
</comment>
<dbReference type="CDD" id="cd06620">
    <property type="entry name" value="PKc_Byr1_like"/>
    <property type="match status" value="1"/>
</dbReference>
<feature type="domain" description="Protein kinase" evidence="10">
    <location>
        <begin position="69"/>
        <end position="329"/>
    </location>
</feature>
<feature type="binding site" evidence="7">
    <location>
        <position position="98"/>
    </location>
    <ligand>
        <name>ATP</name>
        <dbReference type="ChEBI" id="CHEBI:30616"/>
    </ligand>
</feature>
<dbReference type="GO" id="GO:0004674">
    <property type="term" value="F:protein serine/threonine kinase activity"/>
    <property type="evidence" value="ECO:0007669"/>
    <property type="project" value="UniProtKB-KW"/>
</dbReference>
<name>M2N1E9_BAUPA</name>
<feature type="compositionally biased region" description="Polar residues" evidence="9">
    <location>
        <begin position="389"/>
        <end position="404"/>
    </location>
</feature>